<dbReference type="InterPro" id="IPR005835">
    <property type="entry name" value="NTP_transferase_dom"/>
</dbReference>
<sequence length="336" mass="36611">MKIIVPMAGMGKRMRPHTLTVPKPLIPIAGKPIVQRLVEDIAQVCGEAVEEVAFIIGRFGAEVEKSLIKIAESVGAKGTIYYQDEPLGTAHAILCAKESLSGPLVVAFADTLFKADFTLDSSVPGTIWVQKVEDPKPFGVVKLNEQGQITDFVEKPETFVSDLAIIGIYYFQDGEYLREELQYLLDNDIKDKGEYQLTNALENMKNKGTIFVPGQVTEWLDCGNKDATVFTNQRYLEYLKERGENLVAESATITNSVIIEPVYIGENAIITNSVVGPHVSIGSKSNVRDSRVSNSIIQTSASILNAAITDSMVGNFATVSSKAADLSVGDYNVLKV</sequence>
<keyword evidence="3" id="KW-1185">Reference proteome</keyword>
<dbReference type="CDD" id="cd04181">
    <property type="entry name" value="NTP_transferase"/>
    <property type="match status" value="1"/>
</dbReference>
<dbReference type="Proteomes" id="UP001597197">
    <property type="component" value="Unassembled WGS sequence"/>
</dbReference>
<name>A0ABW4QR13_9BACT</name>
<dbReference type="RefSeq" id="WP_382312151.1">
    <property type="nucleotide sequence ID" value="NZ_JBHUFD010000001.1"/>
</dbReference>
<accession>A0ABW4QR13</accession>
<evidence type="ECO:0000313" key="2">
    <source>
        <dbReference type="EMBL" id="MFD1871827.1"/>
    </source>
</evidence>
<proteinExistence type="predicted"/>
<dbReference type="InterPro" id="IPR029044">
    <property type="entry name" value="Nucleotide-diphossugar_trans"/>
</dbReference>
<dbReference type="Gene3D" id="2.160.10.10">
    <property type="entry name" value="Hexapeptide repeat proteins"/>
    <property type="match status" value="1"/>
</dbReference>
<evidence type="ECO:0000313" key="3">
    <source>
        <dbReference type="Proteomes" id="UP001597197"/>
    </source>
</evidence>
<dbReference type="Gene3D" id="3.90.550.10">
    <property type="entry name" value="Spore Coat Polysaccharide Biosynthesis Protein SpsA, Chain A"/>
    <property type="match status" value="1"/>
</dbReference>
<reference evidence="3" key="1">
    <citation type="journal article" date="2019" name="Int. J. Syst. Evol. Microbiol.">
        <title>The Global Catalogue of Microorganisms (GCM) 10K type strain sequencing project: providing services to taxonomists for standard genome sequencing and annotation.</title>
        <authorList>
            <consortium name="The Broad Institute Genomics Platform"/>
            <consortium name="The Broad Institute Genome Sequencing Center for Infectious Disease"/>
            <person name="Wu L."/>
            <person name="Ma J."/>
        </authorList>
    </citation>
    <scope>NUCLEOTIDE SEQUENCE [LARGE SCALE GENOMIC DNA]</scope>
    <source>
        <strain evidence="3">CGMCC 1.15795</strain>
    </source>
</reference>
<dbReference type="PANTHER" id="PTHR22572">
    <property type="entry name" value="SUGAR-1-PHOSPHATE GUANYL TRANSFERASE"/>
    <property type="match status" value="1"/>
</dbReference>
<protein>
    <submittedName>
        <fullName evidence="2">Sugar phosphate nucleotidyltransferase</fullName>
    </submittedName>
</protein>
<dbReference type="Pfam" id="PF00483">
    <property type="entry name" value="NTP_transferase"/>
    <property type="match status" value="1"/>
</dbReference>
<dbReference type="InterPro" id="IPR050486">
    <property type="entry name" value="Mannose-1P_guanyltransferase"/>
</dbReference>
<dbReference type="SUPFAM" id="SSF53448">
    <property type="entry name" value="Nucleotide-diphospho-sugar transferases"/>
    <property type="match status" value="1"/>
</dbReference>
<feature type="domain" description="Nucleotidyl transferase" evidence="1">
    <location>
        <begin position="7"/>
        <end position="234"/>
    </location>
</feature>
<evidence type="ECO:0000259" key="1">
    <source>
        <dbReference type="Pfam" id="PF00483"/>
    </source>
</evidence>
<dbReference type="EMBL" id="JBHUFD010000001">
    <property type="protein sequence ID" value="MFD1871827.1"/>
    <property type="molecule type" value="Genomic_DNA"/>
</dbReference>
<gene>
    <name evidence="2" type="ORF">ACFSDX_05280</name>
</gene>
<organism evidence="2 3">
    <name type="scientific">Hymenobacter bucti</name>
    <dbReference type="NCBI Taxonomy" id="1844114"/>
    <lineage>
        <taxon>Bacteria</taxon>
        <taxon>Pseudomonadati</taxon>
        <taxon>Bacteroidota</taxon>
        <taxon>Cytophagia</taxon>
        <taxon>Cytophagales</taxon>
        <taxon>Hymenobacteraceae</taxon>
        <taxon>Hymenobacter</taxon>
    </lineage>
</organism>
<comment type="caution">
    <text evidence="2">The sequence shown here is derived from an EMBL/GenBank/DDBJ whole genome shotgun (WGS) entry which is preliminary data.</text>
</comment>